<evidence type="ECO:0000313" key="2">
    <source>
        <dbReference type="EMBL" id="KAI9182405.1"/>
    </source>
</evidence>
<reference evidence="2" key="1">
    <citation type="journal article" date="2022" name="Plant J.">
        <title>Strategies of tolerance reflected in two North American maple genomes.</title>
        <authorList>
            <person name="McEvoy S.L."/>
            <person name="Sezen U.U."/>
            <person name="Trouern-Trend A."/>
            <person name="McMahon S.M."/>
            <person name="Schaberg P.G."/>
            <person name="Yang J."/>
            <person name="Wegrzyn J.L."/>
            <person name="Swenson N.G."/>
        </authorList>
    </citation>
    <scope>NUCLEOTIDE SEQUENCE</scope>
    <source>
        <strain evidence="2">91603</strain>
    </source>
</reference>
<gene>
    <name evidence="2" type="ORF">LWI28_025038</name>
</gene>
<proteinExistence type="predicted"/>
<reference evidence="2" key="2">
    <citation type="submission" date="2023-02" db="EMBL/GenBank/DDBJ databases">
        <authorList>
            <person name="Swenson N.G."/>
            <person name="Wegrzyn J.L."/>
            <person name="Mcevoy S.L."/>
        </authorList>
    </citation>
    <scope>NUCLEOTIDE SEQUENCE</scope>
    <source>
        <strain evidence="2">91603</strain>
        <tissue evidence="2">Leaf</tissue>
    </source>
</reference>
<dbReference type="Proteomes" id="UP001064489">
    <property type="component" value="Chromosome 4"/>
</dbReference>
<sequence length="97" mass="10991">MEDVFMFSNQSVQRINEIRKEKTPVPISNAKRGQSGDVEESDNSRTSFSIPDPNTKHHHRIPDCRFSEVVVRVDLCHFEIGGKITTSLLSPMTTYVA</sequence>
<accession>A0AAD5NUY5</accession>
<evidence type="ECO:0000256" key="1">
    <source>
        <dbReference type="SAM" id="MobiDB-lite"/>
    </source>
</evidence>
<comment type="caution">
    <text evidence="2">The sequence shown here is derived from an EMBL/GenBank/DDBJ whole genome shotgun (WGS) entry which is preliminary data.</text>
</comment>
<keyword evidence="3" id="KW-1185">Reference proteome</keyword>
<feature type="region of interest" description="Disordered" evidence="1">
    <location>
        <begin position="16"/>
        <end position="59"/>
    </location>
</feature>
<evidence type="ECO:0000313" key="3">
    <source>
        <dbReference type="Proteomes" id="UP001064489"/>
    </source>
</evidence>
<dbReference type="EMBL" id="JAJSOW010000101">
    <property type="protein sequence ID" value="KAI9182405.1"/>
    <property type="molecule type" value="Genomic_DNA"/>
</dbReference>
<dbReference type="AlphaFoldDB" id="A0AAD5NUY5"/>
<protein>
    <submittedName>
        <fullName evidence="2">Uncharacterized protein</fullName>
    </submittedName>
</protein>
<organism evidence="2 3">
    <name type="scientific">Acer negundo</name>
    <name type="common">Box elder</name>
    <dbReference type="NCBI Taxonomy" id="4023"/>
    <lineage>
        <taxon>Eukaryota</taxon>
        <taxon>Viridiplantae</taxon>
        <taxon>Streptophyta</taxon>
        <taxon>Embryophyta</taxon>
        <taxon>Tracheophyta</taxon>
        <taxon>Spermatophyta</taxon>
        <taxon>Magnoliopsida</taxon>
        <taxon>eudicotyledons</taxon>
        <taxon>Gunneridae</taxon>
        <taxon>Pentapetalae</taxon>
        <taxon>rosids</taxon>
        <taxon>malvids</taxon>
        <taxon>Sapindales</taxon>
        <taxon>Sapindaceae</taxon>
        <taxon>Hippocastanoideae</taxon>
        <taxon>Acereae</taxon>
        <taxon>Acer</taxon>
    </lineage>
</organism>
<name>A0AAD5NUY5_ACENE</name>